<keyword evidence="1" id="KW-1133">Transmembrane helix</keyword>
<dbReference type="Proteomes" id="UP000030652">
    <property type="component" value="Unassembled WGS sequence"/>
</dbReference>
<accession>A0A0B0ELZ1</accession>
<dbReference type="EMBL" id="JRYO01000046">
    <property type="protein sequence ID" value="KHE93624.1"/>
    <property type="molecule type" value="Genomic_DNA"/>
</dbReference>
<organism evidence="2 3">
    <name type="scientific">Candidatus Scalindua brodae</name>
    <dbReference type="NCBI Taxonomy" id="237368"/>
    <lineage>
        <taxon>Bacteria</taxon>
        <taxon>Pseudomonadati</taxon>
        <taxon>Planctomycetota</taxon>
        <taxon>Candidatus Brocadiia</taxon>
        <taxon>Candidatus Brocadiales</taxon>
        <taxon>Candidatus Scalinduaceae</taxon>
        <taxon>Candidatus Scalindua</taxon>
    </lineage>
</organism>
<evidence type="ECO:0000256" key="1">
    <source>
        <dbReference type="SAM" id="Phobius"/>
    </source>
</evidence>
<proteinExistence type="predicted"/>
<keyword evidence="1" id="KW-0812">Transmembrane</keyword>
<gene>
    <name evidence="2" type="ORF">SCABRO_00669</name>
</gene>
<keyword evidence="1" id="KW-0472">Membrane</keyword>
<name>A0A0B0ELZ1_9BACT</name>
<reference evidence="2 3" key="1">
    <citation type="submission" date="2014-10" db="EMBL/GenBank/DDBJ databases">
        <title>Draft genome of anammox bacterium scalindua brodae, obtained using differential coverage binning of sequence data from two enrichment reactors.</title>
        <authorList>
            <person name="Speth D.R."/>
            <person name="Russ L."/>
            <person name="Kartal B."/>
            <person name="Op den Camp H.J."/>
            <person name="Dutilh B.E."/>
            <person name="Jetten M.S."/>
        </authorList>
    </citation>
    <scope>NUCLEOTIDE SEQUENCE [LARGE SCALE GENOMIC DNA]</scope>
    <source>
        <strain evidence="2">RU1</strain>
    </source>
</reference>
<feature type="transmembrane region" description="Helical" evidence="1">
    <location>
        <begin position="41"/>
        <end position="60"/>
    </location>
</feature>
<evidence type="ECO:0000313" key="2">
    <source>
        <dbReference type="EMBL" id="KHE93624.1"/>
    </source>
</evidence>
<evidence type="ECO:0000313" key="3">
    <source>
        <dbReference type="Proteomes" id="UP000030652"/>
    </source>
</evidence>
<sequence length="62" mass="6629">MGGGWEAPCRANGGWFREQSEQLPLGRCSKNPKPNSYPGNFVLMGICGTITITIQAMTLGNA</sequence>
<comment type="caution">
    <text evidence="2">The sequence shown here is derived from an EMBL/GenBank/DDBJ whole genome shotgun (WGS) entry which is preliminary data.</text>
</comment>
<dbReference type="AlphaFoldDB" id="A0A0B0ELZ1"/>
<protein>
    <submittedName>
        <fullName evidence="2">Uncharacterized protein</fullName>
    </submittedName>
</protein>